<feature type="compositionally biased region" description="Pro residues" evidence="2">
    <location>
        <begin position="226"/>
        <end position="240"/>
    </location>
</feature>
<feature type="compositionally biased region" description="Low complexity" evidence="2">
    <location>
        <begin position="209"/>
        <end position="221"/>
    </location>
</feature>
<feature type="compositionally biased region" description="Basic and acidic residues" evidence="2">
    <location>
        <begin position="639"/>
        <end position="653"/>
    </location>
</feature>
<feature type="region of interest" description="Disordered" evidence="2">
    <location>
        <begin position="594"/>
        <end position="719"/>
    </location>
</feature>
<keyword evidence="1" id="KW-0175">Coiled coil</keyword>
<feature type="coiled-coil region" evidence="1">
    <location>
        <begin position="137"/>
        <end position="164"/>
    </location>
</feature>
<feature type="region of interest" description="Disordered" evidence="2">
    <location>
        <begin position="731"/>
        <end position="822"/>
    </location>
</feature>
<evidence type="ECO:0000313" key="4">
    <source>
        <dbReference type="Proteomes" id="UP001218188"/>
    </source>
</evidence>
<reference evidence="3" key="1">
    <citation type="submission" date="2023-03" db="EMBL/GenBank/DDBJ databases">
        <title>Massive genome expansion in bonnet fungi (Mycena s.s.) driven by repeated elements and novel gene families across ecological guilds.</title>
        <authorList>
            <consortium name="Lawrence Berkeley National Laboratory"/>
            <person name="Harder C.B."/>
            <person name="Miyauchi S."/>
            <person name="Viragh M."/>
            <person name="Kuo A."/>
            <person name="Thoen E."/>
            <person name="Andreopoulos B."/>
            <person name="Lu D."/>
            <person name="Skrede I."/>
            <person name="Drula E."/>
            <person name="Henrissat B."/>
            <person name="Morin E."/>
            <person name="Kohler A."/>
            <person name="Barry K."/>
            <person name="LaButti K."/>
            <person name="Morin E."/>
            <person name="Salamov A."/>
            <person name="Lipzen A."/>
            <person name="Mereny Z."/>
            <person name="Hegedus B."/>
            <person name="Baldrian P."/>
            <person name="Stursova M."/>
            <person name="Weitz H."/>
            <person name="Taylor A."/>
            <person name="Grigoriev I.V."/>
            <person name="Nagy L.G."/>
            <person name="Martin F."/>
            <person name="Kauserud H."/>
        </authorList>
    </citation>
    <scope>NUCLEOTIDE SEQUENCE</scope>
    <source>
        <strain evidence="3">CBHHK200</strain>
    </source>
</reference>
<gene>
    <name evidence="3" type="ORF">C8F04DRAFT_1323849</name>
</gene>
<keyword evidence="4" id="KW-1185">Reference proteome</keyword>
<feature type="coiled-coil region" evidence="1">
    <location>
        <begin position="279"/>
        <end position="306"/>
    </location>
</feature>
<evidence type="ECO:0000313" key="3">
    <source>
        <dbReference type="EMBL" id="KAJ7038810.1"/>
    </source>
</evidence>
<feature type="compositionally biased region" description="Low complexity" evidence="2">
    <location>
        <begin position="654"/>
        <end position="663"/>
    </location>
</feature>
<feature type="region of interest" description="Disordered" evidence="2">
    <location>
        <begin position="483"/>
        <end position="505"/>
    </location>
</feature>
<dbReference type="Proteomes" id="UP001218188">
    <property type="component" value="Unassembled WGS sequence"/>
</dbReference>
<feature type="compositionally biased region" description="Basic and acidic residues" evidence="2">
    <location>
        <begin position="188"/>
        <end position="206"/>
    </location>
</feature>
<dbReference type="AlphaFoldDB" id="A0AAD6X810"/>
<feature type="region of interest" description="Disordered" evidence="2">
    <location>
        <begin position="435"/>
        <end position="460"/>
    </location>
</feature>
<dbReference type="EMBL" id="JARJCM010000030">
    <property type="protein sequence ID" value="KAJ7038810.1"/>
    <property type="molecule type" value="Genomic_DNA"/>
</dbReference>
<proteinExistence type="predicted"/>
<name>A0AAD6X810_9AGAR</name>
<protein>
    <submittedName>
        <fullName evidence="3">Uncharacterized protein</fullName>
    </submittedName>
</protein>
<evidence type="ECO:0000256" key="2">
    <source>
        <dbReference type="SAM" id="MobiDB-lite"/>
    </source>
</evidence>
<feature type="region of interest" description="Disordered" evidence="2">
    <location>
        <begin position="188"/>
        <end position="243"/>
    </location>
</feature>
<feature type="region of interest" description="Disordered" evidence="2">
    <location>
        <begin position="529"/>
        <end position="550"/>
    </location>
</feature>
<feature type="compositionally biased region" description="Acidic residues" evidence="2">
    <location>
        <begin position="604"/>
        <end position="626"/>
    </location>
</feature>
<accession>A0AAD6X810</accession>
<feature type="region of interest" description="Disordered" evidence="2">
    <location>
        <begin position="916"/>
        <end position="940"/>
    </location>
</feature>
<feature type="compositionally biased region" description="Basic and acidic residues" evidence="2">
    <location>
        <begin position="785"/>
        <end position="800"/>
    </location>
</feature>
<sequence length="1152" mass="121550">MDSPNAGLSLSDSHPLSEELSSLRALVTRFQNEAHTASIKLQRHALDTSVSTERIAQLEAENALLKTELQVLRDNSSPVDASSASSPETVAELTLSLRRLSAKLSLTEEALAGTTLRLTQSEMQVKAAGHAAEQAYALAARARAREEEGRIREAQLERDVLEAREEGRLSDRVVGEYAALVRKLEEERRAQHEHERGHDQEHKGDEGITESTGMETGSSTTLVEPPFSPTTPGPVPPPKSPHYAAFFAATPATPQSPQAALNASKSQLHVLSATFAASLSALQSHISALEAERDGVRTQLRSAELLASELGAELGKARFEREKMRVEDGSAAGMVERYMKFTQQTTTALHASLGALRARHAATLATLHTTIERLTKELAGERTTVTRLRTVLDEAGGTILRESVGRRREVGLRIKMVGREEGVVGKLKGAVGRVGNSGVLESPTRLEEGGASAQDEEDDKARRALRRLVDDVRGVLRGLDADVGGPSLPSATTTVDGAQRRRDAGTEGRMRLLESAVEMLVRELEGEVGRRAGEKGAHGTISTPAGAPTALAEGDAPLVRVESGDGDIEGRTLTPTPEGAAEEGVVVTEGETMVVSEDGKDVRIEEEEEEEERKDEADADAVEEEDAGRVDEQAQVPEPKVEAEAEVEAERAVAPEAEAAVLGAEDDKDGTTAVSESLSPAMDAPPATSSVEEDPPAAPPVDIDSPDTDGTPDVAGVAFPLTPVEVEAAAPPPLAPAPVLPSTSEPVAFPSDPTPVSFPTSDPLPESTHAEMPTPSVAFPSSSSDDLKAEELTPDKDTRTETPTPTSAATLVEDTPRAPTPTHPLLADLAATSKRYDALQRAFRDCHATLQELRAGLSSAPSISEHSGGREHDVLQSAVERLHDYTEDARVELEIRVADGRVLARGWETIVGMPAANGSDAASSEDGHADSGGAHAHGDEADVGRQIAACVERDRVAQEGFQRKLEDVEHDIAVVKSVVYAPPSVDDASSTPPPSLPSSLVAEPAPSPISSLPSRTESWAAWLGGGGTRSRTPPSPEYADALTFGGVMTSPRLRHSASAARLAQHKSSGHQKHASAGNPFETLGLRVPMPAYVAPQSQAQAQTKQQAGGRQRTISGVYMLGLGVGGRGRVPSGLGVAAVPPVETNAGEGDVE</sequence>
<comment type="caution">
    <text evidence="3">The sequence shown here is derived from an EMBL/GenBank/DDBJ whole genome shotgun (WGS) entry which is preliminary data.</text>
</comment>
<feature type="region of interest" description="Disordered" evidence="2">
    <location>
        <begin position="984"/>
        <end position="1013"/>
    </location>
</feature>
<evidence type="ECO:0000256" key="1">
    <source>
        <dbReference type="SAM" id="Coils"/>
    </source>
</evidence>
<organism evidence="3 4">
    <name type="scientific">Mycena alexandri</name>
    <dbReference type="NCBI Taxonomy" id="1745969"/>
    <lineage>
        <taxon>Eukaryota</taxon>
        <taxon>Fungi</taxon>
        <taxon>Dikarya</taxon>
        <taxon>Basidiomycota</taxon>
        <taxon>Agaricomycotina</taxon>
        <taxon>Agaricomycetes</taxon>
        <taxon>Agaricomycetidae</taxon>
        <taxon>Agaricales</taxon>
        <taxon>Marasmiineae</taxon>
        <taxon>Mycenaceae</taxon>
        <taxon>Mycena</taxon>
    </lineage>
</organism>